<dbReference type="EMBL" id="JABANU010000019">
    <property type="protein sequence ID" value="MBI5975546.1"/>
    <property type="molecule type" value="Genomic_DNA"/>
</dbReference>
<keyword evidence="6" id="KW-0067">ATP-binding</keyword>
<dbReference type="CDD" id="cd01992">
    <property type="entry name" value="TilS_N"/>
    <property type="match status" value="1"/>
</dbReference>
<dbReference type="InterPro" id="IPR011063">
    <property type="entry name" value="TilS/TtcA_N"/>
</dbReference>
<comment type="function">
    <text evidence="8">Ligates lysine onto the cytidine present at position 34 of the AUA codon-specific tRNA(Ile) that contains the anticodon CAU, in an ATP-dependent manner. Cytidine is converted to lysidine, thus changing the amino acid specificity of the tRNA from methionine to isoleucine.</text>
</comment>
<dbReference type="Gene3D" id="3.40.50.620">
    <property type="entry name" value="HUPs"/>
    <property type="match status" value="1"/>
</dbReference>
<evidence type="ECO:0000256" key="5">
    <source>
        <dbReference type="ARBA" id="ARBA00022741"/>
    </source>
</evidence>
<comment type="catalytic activity">
    <reaction evidence="7 8">
        <text>cytidine(34) in tRNA(Ile2) + L-lysine + ATP = lysidine(34) in tRNA(Ile2) + AMP + diphosphate + H(+)</text>
        <dbReference type="Rhea" id="RHEA:43744"/>
        <dbReference type="Rhea" id="RHEA-COMP:10625"/>
        <dbReference type="Rhea" id="RHEA-COMP:10670"/>
        <dbReference type="ChEBI" id="CHEBI:15378"/>
        <dbReference type="ChEBI" id="CHEBI:30616"/>
        <dbReference type="ChEBI" id="CHEBI:32551"/>
        <dbReference type="ChEBI" id="CHEBI:33019"/>
        <dbReference type="ChEBI" id="CHEBI:82748"/>
        <dbReference type="ChEBI" id="CHEBI:83665"/>
        <dbReference type="ChEBI" id="CHEBI:456215"/>
        <dbReference type="EC" id="6.3.4.19"/>
    </reaction>
</comment>
<proteinExistence type="inferred from homology"/>
<name>A0ABS0TC54_9STAP</name>
<dbReference type="RefSeq" id="WP_198618322.1">
    <property type="nucleotide sequence ID" value="NZ_JABANU010000019.1"/>
</dbReference>
<feature type="domain" description="Lysidine-tRNA(Ile) synthetase C-terminal" evidence="9">
    <location>
        <begin position="353"/>
        <end position="419"/>
    </location>
</feature>
<dbReference type="InterPro" id="IPR012796">
    <property type="entry name" value="Lysidine-tRNA-synth_C"/>
</dbReference>
<dbReference type="GO" id="GO:0032267">
    <property type="term" value="F:tRNA(Ile)-lysidine synthase activity"/>
    <property type="evidence" value="ECO:0007669"/>
    <property type="project" value="UniProtKB-EC"/>
</dbReference>
<evidence type="ECO:0000256" key="6">
    <source>
        <dbReference type="ARBA" id="ARBA00022840"/>
    </source>
</evidence>
<keyword evidence="5" id="KW-0547">Nucleotide-binding</keyword>
<evidence type="ECO:0000256" key="3">
    <source>
        <dbReference type="ARBA" id="ARBA00022598"/>
    </source>
</evidence>
<keyword evidence="2 8" id="KW-0963">Cytoplasm</keyword>
<keyword evidence="11" id="KW-1185">Reference proteome</keyword>
<evidence type="ECO:0000259" key="9">
    <source>
        <dbReference type="SMART" id="SM00977"/>
    </source>
</evidence>
<dbReference type="PANTHER" id="PTHR43033:SF1">
    <property type="entry name" value="TRNA(ILE)-LYSIDINE SYNTHASE-RELATED"/>
    <property type="match status" value="1"/>
</dbReference>
<dbReference type="SUPFAM" id="SSF56037">
    <property type="entry name" value="PheT/TilS domain"/>
    <property type="match status" value="1"/>
</dbReference>
<evidence type="ECO:0000256" key="1">
    <source>
        <dbReference type="ARBA" id="ARBA00004496"/>
    </source>
</evidence>
<dbReference type="InterPro" id="IPR014729">
    <property type="entry name" value="Rossmann-like_a/b/a_fold"/>
</dbReference>
<dbReference type="Pfam" id="PF01171">
    <property type="entry name" value="ATP_bind_3"/>
    <property type="match status" value="1"/>
</dbReference>
<comment type="caution">
    <text evidence="10">The sequence shown here is derived from an EMBL/GenBank/DDBJ whole genome shotgun (WGS) entry which is preliminary data.</text>
</comment>
<evidence type="ECO:0000256" key="8">
    <source>
        <dbReference type="HAMAP-Rule" id="MF_01161"/>
    </source>
</evidence>
<dbReference type="InterPro" id="IPR012795">
    <property type="entry name" value="tRNA_Ile_lys_synt_N"/>
</dbReference>
<comment type="subcellular location">
    <subcellularLocation>
        <location evidence="1 8">Cytoplasm</location>
    </subcellularLocation>
</comment>
<comment type="caution">
    <text evidence="8">Lacks conserved residue(s) required for the propagation of feature annotation.</text>
</comment>
<sequence>MLEPMWKSSDDLVLAVSTGIDSMVLLHQLIHDYAHTYRKLACVHVNHGLRSASDEEAIFIQQYCHKHDIPIYIHQLDLSDVVNTGKSIQNDARERRYQWFDSVMQQLNADYLVTAHHQDDQLETIFYRIFTGRTSRSSIGMHMFEPRADYHIVRPFIHTTKQSIQKYQHEHQVPYYEDESNAHNDYVRNDIRNRILPTIEKNTHLQPQQLLKLFDIQETAQMLIQQQADHFIHHHVQVTERQIIISRNDFNKELPHVKMNILDHCFAQFSERVQISERAYQDWFEKIESSVAQTPLMHTNEWRADVVYDKLIIIAQPSHETVEKLHITHPGWYAFEDYRIYITQQLLEMGGAISIRTRYNGDRVALRSGHHKKVSRLMIDAKVPALLRQRMPIIETSNGHILAVGLLYVQEAYRDMIHIQYLGDDINGK</sequence>
<gene>
    <name evidence="8 10" type="primary">tilS</name>
    <name evidence="10" type="ORF">HHH54_08045</name>
</gene>
<dbReference type="EC" id="6.3.4.19" evidence="8"/>
<keyword evidence="3 8" id="KW-0436">Ligase</keyword>
<dbReference type="Proteomes" id="UP000751852">
    <property type="component" value="Unassembled WGS sequence"/>
</dbReference>
<reference evidence="10 11" key="1">
    <citation type="submission" date="2020-04" db="EMBL/GenBank/DDBJ databases">
        <title>Staphylococcus species from domestic dog.</title>
        <authorList>
            <person name="Paterson G.K."/>
        </authorList>
    </citation>
    <scope>NUCLEOTIDE SEQUENCE [LARGE SCALE GENOMIC DNA]</scope>
    <source>
        <strain evidence="10 11">H16/1A</strain>
    </source>
</reference>
<protein>
    <recommendedName>
        <fullName evidence="8">tRNA(Ile)-lysidine synthase</fullName>
        <ecNumber evidence="8">6.3.4.19</ecNumber>
    </recommendedName>
    <alternativeName>
        <fullName evidence="8">tRNA(Ile)-2-lysyl-cytidine synthase</fullName>
    </alternativeName>
    <alternativeName>
        <fullName evidence="8">tRNA(Ile)-lysidine synthetase</fullName>
    </alternativeName>
</protein>
<dbReference type="PANTHER" id="PTHR43033">
    <property type="entry name" value="TRNA(ILE)-LYSIDINE SYNTHASE-RELATED"/>
    <property type="match status" value="1"/>
</dbReference>
<dbReference type="HAMAP" id="MF_01161">
    <property type="entry name" value="tRNA_Ile_lys_synt"/>
    <property type="match status" value="1"/>
</dbReference>
<dbReference type="Pfam" id="PF11734">
    <property type="entry name" value="TilS_C"/>
    <property type="match status" value="1"/>
</dbReference>
<evidence type="ECO:0000313" key="10">
    <source>
        <dbReference type="EMBL" id="MBI5975546.1"/>
    </source>
</evidence>
<evidence type="ECO:0000313" key="11">
    <source>
        <dbReference type="Proteomes" id="UP000751852"/>
    </source>
</evidence>
<evidence type="ECO:0000256" key="4">
    <source>
        <dbReference type="ARBA" id="ARBA00022694"/>
    </source>
</evidence>
<evidence type="ECO:0000256" key="7">
    <source>
        <dbReference type="ARBA" id="ARBA00048539"/>
    </source>
</evidence>
<dbReference type="InterPro" id="IPR012094">
    <property type="entry name" value="tRNA_Ile_lys_synt"/>
</dbReference>
<organism evidence="10 11">
    <name type="scientific">Staphylococcus canis</name>
    <dbReference type="NCBI Taxonomy" id="2724942"/>
    <lineage>
        <taxon>Bacteria</taxon>
        <taxon>Bacillati</taxon>
        <taxon>Bacillota</taxon>
        <taxon>Bacilli</taxon>
        <taxon>Bacillales</taxon>
        <taxon>Staphylococcaceae</taxon>
        <taxon>Staphylococcus</taxon>
    </lineage>
</organism>
<dbReference type="NCBIfam" id="TIGR02433">
    <property type="entry name" value="lysidine_TilS_C"/>
    <property type="match status" value="1"/>
</dbReference>
<accession>A0ABS0TC54</accession>
<dbReference type="SUPFAM" id="SSF52402">
    <property type="entry name" value="Adenine nucleotide alpha hydrolases-like"/>
    <property type="match status" value="1"/>
</dbReference>
<evidence type="ECO:0000256" key="2">
    <source>
        <dbReference type="ARBA" id="ARBA00022490"/>
    </source>
</evidence>
<dbReference type="SMART" id="SM00977">
    <property type="entry name" value="TilS_C"/>
    <property type="match status" value="1"/>
</dbReference>
<dbReference type="NCBIfam" id="TIGR02432">
    <property type="entry name" value="lysidine_TilS_N"/>
    <property type="match status" value="1"/>
</dbReference>
<keyword evidence="4 8" id="KW-0819">tRNA processing</keyword>
<comment type="similarity">
    <text evidence="8">Belongs to the tRNA(Ile)-lysidine synthase family.</text>
</comment>